<dbReference type="GO" id="GO:0006777">
    <property type="term" value="P:Mo-molybdopterin cofactor biosynthetic process"/>
    <property type="evidence" value="ECO:0007669"/>
    <property type="project" value="UniProtKB-KW"/>
</dbReference>
<dbReference type="SUPFAM" id="SSF53218">
    <property type="entry name" value="Molybdenum cofactor biosynthesis proteins"/>
    <property type="match status" value="1"/>
</dbReference>
<dbReference type="InterPro" id="IPR036425">
    <property type="entry name" value="MoaB/Mog-like_dom_sf"/>
</dbReference>
<dbReference type="AlphaFoldDB" id="A0A820ME38"/>
<evidence type="ECO:0000256" key="1">
    <source>
        <dbReference type="ARBA" id="ARBA00005046"/>
    </source>
</evidence>
<dbReference type="Gene3D" id="3.40.980.10">
    <property type="entry name" value="MoaB/Mog-like domain"/>
    <property type="match status" value="1"/>
</dbReference>
<evidence type="ECO:0000313" key="4">
    <source>
        <dbReference type="Proteomes" id="UP000663874"/>
    </source>
</evidence>
<keyword evidence="2" id="KW-0501">Molybdenum cofactor biosynthesis</keyword>
<dbReference type="InterPro" id="IPR051920">
    <property type="entry name" value="MPT_Adenylyltrnsfr/MoaC-Rel"/>
</dbReference>
<proteinExistence type="predicted"/>
<evidence type="ECO:0000313" key="3">
    <source>
        <dbReference type="EMBL" id="CAF4373388.1"/>
    </source>
</evidence>
<dbReference type="PANTHER" id="PTHR43764">
    <property type="entry name" value="MOLYBDENUM COFACTOR BIOSYNTHESIS"/>
    <property type="match status" value="1"/>
</dbReference>
<dbReference type="EMBL" id="CAJOBE010056374">
    <property type="protein sequence ID" value="CAF4373388.1"/>
    <property type="molecule type" value="Genomic_DNA"/>
</dbReference>
<evidence type="ECO:0000256" key="2">
    <source>
        <dbReference type="ARBA" id="ARBA00023150"/>
    </source>
</evidence>
<organism evidence="3 4">
    <name type="scientific">Rotaria sordida</name>
    <dbReference type="NCBI Taxonomy" id="392033"/>
    <lineage>
        <taxon>Eukaryota</taxon>
        <taxon>Metazoa</taxon>
        <taxon>Spiralia</taxon>
        <taxon>Gnathifera</taxon>
        <taxon>Rotifera</taxon>
        <taxon>Eurotatoria</taxon>
        <taxon>Bdelloidea</taxon>
        <taxon>Philodinida</taxon>
        <taxon>Philodinidae</taxon>
        <taxon>Rotaria</taxon>
    </lineage>
</organism>
<protein>
    <submittedName>
        <fullName evidence="3">Uncharacterized protein</fullName>
    </submittedName>
</protein>
<gene>
    <name evidence="3" type="ORF">FNK824_LOCUS43072</name>
</gene>
<dbReference type="UniPathway" id="UPA00344"/>
<sequence>ATRDIITKEIPGISQTMIAKSLAITPMAMISRPVCGIYQQTLIINLPGSSKGCVVRTNVLTSFYMTIFDLCIF</sequence>
<dbReference type="Proteomes" id="UP000663874">
    <property type="component" value="Unassembled WGS sequence"/>
</dbReference>
<comment type="pathway">
    <text evidence="1">Cofactor biosynthesis; molybdopterin biosynthesis.</text>
</comment>
<name>A0A820ME38_9BILA</name>
<dbReference type="PANTHER" id="PTHR43764:SF1">
    <property type="entry name" value="MOLYBDOPTERIN MOLYBDOTRANSFERASE"/>
    <property type="match status" value="1"/>
</dbReference>
<comment type="caution">
    <text evidence="3">The sequence shown here is derived from an EMBL/GenBank/DDBJ whole genome shotgun (WGS) entry which is preliminary data.</text>
</comment>
<accession>A0A820ME38</accession>
<reference evidence="3" key="1">
    <citation type="submission" date="2021-02" db="EMBL/GenBank/DDBJ databases">
        <authorList>
            <person name="Nowell W R."/>
        </authorList>
    </citation>
    <scope>NUCLEOTIDE SEQUENCE</scope>
</reference>
<feature type="non-terminal residue" evidence="3">
    <location>
        <position position="1"/>
    </location>
</feature>